<comment type="caution">
    <text evidence="5">The sequence shown here is derived from an EMBL/GenBank/DDBJ whole genome shotgun (WGS) entry which is preliminary data.</text>
</comment>
<feature type="region of interest" description="Disordered" evidence="2">
    <location>
        <begin position="580"/>
        <end position="655"/>
    </location>
</feature>
<dbReference type="Gene3D" id="3.30.1520.10">
    <property type="entry name" value="Phox-like domain"/>
    <property type="match status" value="1"/>
</dbReference>
<dbReference type="PANTHER" id="PTHR10555:SF170">
    <property type="entry name" value="FI18122P1"/>
    <property type="match status" value="1"/>
</dbReference>
<evidence type="ECO:0000256" key="1">
    <source>
        <dbReference type="SAM" id="Coils"/>
    </source>
</evidence>
<dbReference type="AlphaFoldDB" id="A0A1V9YYF0"/>
<proteinExistence type="predicted"/>
<dbReference type="Gene3D" id="2.20.70.10">
    <property type="match status" value="1"/>
</dbReference>
<dbReference type="InterPro" id="IPR036020">
    <property type="entry name" value="WW_dom_sf"/>
</dbReference>
<accession>A0A1V9YYF0</accession>
<dbReference type="EMBL" id="JNBR01000582">
    <property type="protein sequence ID" value="OQR90776.1"/>
    <property type="molecule type" value="Genomic_DNA"/>
</dbReference>
<dbReference type="CDD" id="cd00201">
    <property type="entry name" value="WW"/>
    <property type="match status" value="1"/>
</dbReference>
<dbReference type="Pfam" id="PF00787">
    <property type="entry name" value="PX"/>
    <property type="match status" value="1"/>
</dbReference>
<dbReference type="GO" id="GO:0035091">
    <property type="term" value="F:phosphatidylinositol binding"/>
    <property type="evidence" value="ECO:0007669"/>
    <property type="project" value="InterPro"/>
</dbReference>
<keyword evidence="6" id="KW-1185">Reference proteome</keyword>
<dbReference type="SUPFAM" id="SSF51045">
    <property type="entry name" value="WW domain"/>
    <property type="match status" value="1"/>
</dbReference>
<dbReference type="SUPFAM" id="SSF64268">
    <property type="entry name" value="PX domain"/>
    <property type="match status" value="1"/>
</dbReference>
<feature type="compositionally biased region" description="Basic and acidic residues" evidence="2">
    <location>
        <begin position="582"/>
        <end position="596"/>
    </location>
</feature>
<dbReference type="InterPro" id="IPR001202">
    <property type="entry name" value="WW_dom"/>
</dbReference>
<feature type="domain" description="WW" evidence="3">
    <location>
        <begin position="665"/>
        <end position="692"/>
    </location>
</feature>
<feature type="domain" description="PX" evidence="4">
    <location>
        <begin position="166"/>
        <end position="284"/>
    </location>
</feature>
<dbReference type="InterPro" id="IPR036871">
    <property type="entry name" value="PX_dom_sf"/>
</dbReference>
<organism evidence="5 6">
    <name type="scientific">Achlya hypogyna</name>
    <name type="common">Oomycete</name>
    <name type="synonym">Protoachlya hypogyna</name>
    <dbReference type="NCBI Taxonomy" id="1202772"/>
    <lineage>
        <taxon>Eukaryota</taxon>
        <taxon>Sar</taxon>
        <taxon>Stramenopiles</taxon>
        <taxon>Oomycota</taxon>
        <taxon>Saprolegniomycetes</taxon>
        <taxon>Saprolegniales</taxon>
        <taxon>Achlyaceae</taxon>
        <taxon>Achlya</taxon>
    </lineage>
</organism>
<feature type="region of interest" description="Disordered" evidence="2">
    <location>
        <begin position="129"/>
        <end position="159"/>
    </location>
</feature>
<protein>
    <recommendedName>
        <fullName evidence="7">PX domain-containing protein</fullName>
    </recommendedName>
</protein>
<dbReference type="SMART" id="SM00456">
    <property type="entry name" value="WW"/>
    <property type="match status" value="1"/>
</dbReference>
<dbReference type="InterPro" id="IPR036869">
    <property type="entry name" value="J_dom_sf"/>
</dbReference>
<evidence type="ECO:0000256" key="2">
    <source>
        <dbReference type="SAM" id="MobiDB-lite"/>
    </source>
</evidence>
<sequence>MDTIGQARALGRVEGRAEALEEIADLHSQIASLALQVEQLMLDQEKKTKDLMTTVYKELKQEFRRQTTPLTPKEAMEICKPCLRRVAEAQVPQSQGLFRNESFMAKGLSTTVTDSHPLAAPVSVASSIPLSPSMPPPSPPLRSPSAPSPSPVAPEHPVAPTESAEARCHICVAATEKVGSGRSAHMVYVVQVRSGDTGIVLSQVKRRYKDFVWLWERLSSAYVFACIPTLPPKNGLRDNSKFNPRFVEKRKRALQLWMNHLGWHYVLGFSTEMQTFLDGSDLGHVPRTPPLLLPRRRRSSSHEGVDRPLKHIQEKLPVLQRQLVKVSKRLDGLLKCHADASAGIEALGQATAHLGNFERLHGHPTPWDCLGPHAFVPLQQWHEDTYETLDVSLQETFNFQHTQVMPRFEKQVHDLTRDHLAGTAEKLSLEWDELRTIAARTTLESLLHVAVHMRQSHAALQGVWASAHAAALSVETPPPMASPPVPPPPAAHENHAVFDHPTLDRPLKPNTVGFDPDVEDARNLFGAPPANPDAVFSAYQSSDEEEDEEEDAPAFSASWDLYIDRLRRKQKKQAKAEAAAIEETKKKEAEAAAETRKARKRPQSMQWPIKRVGRSATTPHAKPVVQDDMGPLSKSSSTPHLDRMVSETVPTPAPSVDRNVAVNNWVEATASTGQTYYYHRLTRATRWTKPDQAVMDDIEGRLAAQEEATQRRVEERRQWYEDNKAQMEREAAEVDSFRHEVTQRVNDWARNKDVVAQLRSLPDVLPDSLRKSPPVSYQVVGPATVGAVKKAYMKAVRTLHPDKLPKTDFDVKDRFLAQHLFSTLTMAHEAYQRTHTTTS</sequence>
<dbReference type="CDD" id="cd06093">
    <property type="entry name" value="PX_domain"/>
    <property type="match status" value="1"/>
</dbReference>
<keyword evidence="1" id="KW-0175">Coiled coil</keyword>
<dbReference type="SUPFAM" id="SSF46565">
    <property type="entry name" value="Chaperone J-domain"/>
    <property type="match status" value="1"/>
</dbReference>
<name>A0A1V9YYF0_ACHHY</name>
<dbReference type="InterPro" id="IPR001623">
    <property type="entry name" value="DnaJ_domain"/>
</dbReference>
<dbReference type="InterPro" id="IPR001683">
    <property type="entry name" value="PX_dom"/>
</dbReference>
<dbReference type="SMART" id="SM00312">
    <property type="entry name" value="PX"/>
    <property type="match status" value="1"/>
</dbReference>
<dbReference type="PROSITE" id="PS50020">
    <property type="entry name" value="WW_DOMAIN_2"/>
    <property type="match status" value="1"/>
</dbReference>
<feature type="coiled-coil region" evidence="1">
    <location>
        <begin position="16"/>
        <end position="62"/>
    </location>
</feature>
<evidence type="ECO:0000313" key="6">
    <source>
        <dbReference type="Proteomes" id="UP000243579"/>
    </source>
</evidence>
<dbReference type="Pfam" id="PF00397">
    <property type="entry name" value="WW"/>
    <property type="match status" value="1"/>
</dbReference>
<reference evidence="5 6" key="1">
    <citation type="journal article" date="2014" name="Genome Biol. Evol.">
        <title>The secreted proteins of Achlya hypogyna and Thraustotheca clavata identify the ancestral oomycete secretome and reveal gene acquisitions by horizontal gene transfer.</title>
        <authorList>
            <person name="Misner I."/>
            <person name="Blouin N."/>
            <person name="Leonard G."/>
            <person name="Richards T.A."/>
            <person name="Lane C.E."/>
        </authorList>
    </citation>
    <scope>NUCLEOTIDE SEQUENCE [LARGE SCALE GENOMIC DNA]</scope>
    <source>
        <strain evidence="5 6">ATCC 48635</strain>
    </source>
</reference>
<dbReference type="Gene3D" id="1.10.287.110">
    <property type="entry name" value="DnaJ domain"/>
    <property type="match status" value="1"/>
</dbReference>
<feature type="compositionally biased region" description="Acidic residues" evidence="2">
    <location>
        <begin position="542"/>
        <end position="552"/>
    </location>
</feature>
<dbReference type="Proteomes" id="UP000243579">
    <property type="component" value="Unassembled WGS sequence"/>
</dbReference>
<dbReference type="OrthoDB" id="271164at2759"/>
<dbReference type="GO" id="GO:0005768">
    <property type="term" value="C:endosome"/>
    <property type="evidence" value="ECO:0007669"/>
    <property type="project" value="TreeGrafter"/>
</dbReference>
<dbReference type="PROSITE" id="PS01159">
    <property type="entry name" value="WW_DOMAIN_1"/>
    <property type="match status" value="1"/>
</dbReference>
<evidence type="ECO:0008006" key="7">
    <source>
        <dbReference type="Google" id="ProtNLM"/>
    </source>
</evidence>
<feature type="compositionally biased region" description="Pro residues" evidence="2">
    <location>
        <begin position="132"/>
        <end position="154"/>
    </location>
</feature>
<dbReference type="PANTHER" id="PTHR10555">
    <property type="entry name" value="SORTING NEXIN"/>
    <property type="match status" value="1"/>
</dbReference>
<gene>
    <name evidence="5" type="ORF">ACHHYP_05252</name>
</gene>
<evidence type="ECO:0000259" key="3">
    <source>
        <dbReference type="PROSITE" id="PS50020"/>
    </source>
</evidence>
<feature type="region of interest" description="Disordered" evidence="2">
    <location>
        <begin position="510"/>
        <end position="556"/>
    </location>
</feature>
<evidence type="ECO:0000313" key="5">
    <source>
        <dbReference type="EMBL" id="OQR90776.1"/>
    </source>
</evidence>
<dbReference type="PROSITE" id="PS50195">
    <property type="entry name" value="PX"/>
    <property type="match status" value="1"/>
</dbReference>
<evidence type="ECO:0000259" key="4">
    <source>
        <dbReference type="PROSITE" id="PS50195"/>
    </source>
</evidence>
<dbReference type="STRING" id="1202772.A0A1V9YYF0"/>
<dbReference type="CDD" id="cd06257">
    <property type="entry name" value="DnaJ"/>
    <property type="match status" value="1"/>
</dbReference>